<dbReference type="InterPro" id="IPR001304">
    <property type="entry name" value="C-type_lectin-like"/>
</dbReference>
<dbReference type="Pfam" id="PF00059">
    <property type="entry name" value="Lectin_C"/>
    <property type="match status" value="1"/>
</dbReference>
<evidence type="ECO:0000256" key="1">
    <source>
        <dbReference type="SAM" id="Coils"/>
    </source>
</evidence>
<dbReference type="PROSITE" id="PS50041">
    <property type="entry name" value="C_TYPE_LECTIN_2"/>
    <property type="match status" value="1"/>
</dbReference>
<dbReference type="Gene3D" id="3.10.100.10">
    <property type="entry name" value="Mannose-Binding Protein A, subunit A"/>
    <property type="match status" value="1"/>
</dbReference>
<sequence>TIMESENIYIRRNSRFRGLTAEKSQLESRVRDLTAEESQLETRVRDLTAEKNQLINRESDLTAEKNQLRRDFESLNNKGPISFFMSTERKSWSDSRQYCRDRGADLVIINTEEKQVSLFSERVWIGLSDREQEGNMKWVENSPLKQGYTRHYPVLPNSANFEPQDAPVAEKKVLELRWDGSRETSWVIHVYIIKQRFKLQSEHHWPQALGLLSQRIFIYIAYFIL</sequence>
<dbReference type="AlphaFoldDB" id="A0A8C2BK53"/>
<dbReference type="SUPFAM" id="SSF56436">
    <property type="entry name" value="C-type lectin-like"/>
    <property type="match status" value="1"/>
</dbReference>
<dbReference type="Ensembl" id="ENSCCRT00015125664.1">
    <property type="protein sequence ID" value="ENSCCRP00015121813.1"/>
    <property type="gene ID" value="ENSCCRG00015047867.1"/>
</dbReference>
<dbReference type="Proteomes" id="UP000694700">
    <property type="component" value="Unplaced"/>
</dbReference>
<feature type="coiled-coil region" evidence="1">
    <location>
        <begin position="16"/>
        <end position="78"/>
    </location>
</feature>
<dbReference type="PANTHER" id="PTHR22802:SF471">
    <property type="entry name" value="CD209F ANTIGEN"/>
    <property type="match status" value="1"/>
</dbReference>
<evidence type="ECO:0000313" key="4">
    <source>
        <dbReference type="Proteomes" id="UP000694700"/>
    </source>
</evidence>
<organism evidence="3 4">
    <name type="scientific">Cyprinus carpio</name>
    <name type="common">Common carp</name>
    <dbReference type="NCBI Taxonomy" id="7962"/>
    <lineage>
        <taxon>Eukaryota</taxon>
        <taxon>Metazoa</taxon>
        <taxon>Chordata</taxon>
        <taxon>Craniata</taxon>
        <taxon>Vertebrata</taxon>
        <taxon>Euteleostomi</taxon>
        <taxon>Actinopterygii</taxon>
        <taxon>Neopterygii</taxon>
        <taxon>Teleostei</taxon>
        <taxon>Ostariophysi</taxon>
        <taxon>Cypriniformes</taxon>
        <taxon>Cyprinidae</taxon>
        <taxon>Cyprininae</taxon>
        <taxon>Cyprinus</taxon>
    </lineage>
</organism>
<dbReference type="Gene3D" id="1.20.5.1000">
    <property type="entry name" value="arf6 gtpase in complex with a specific effector, jip4"/>
    <property type="match status" value="1"/>
</dbReference>
<keyword evidence="1" id="KW-0175">Coiled coil</keyword>
<dbReference type="InterPro" id="IPR051004">
    <property type="entry name" value="DC-SIGN_domain-containing"/>
</dbReference>
<evidence type="ECO:0000313" key="3">
    <source>
        <dbReference type="Ensembl" id="ENSCCRP00015121813.1"/>
    </source>
</evidence>
<accession>A0A8C2BK53</accession>
<dbReference type="InterPro" id="IPR016187">
    <property type="entry name" value="CTDL_fold"/>
</dbReference>
<reference evidence="3" key="1">
    <citation type="submission" date="2025-08" db="UniProtKB">
        <authorList>
            <consortium name="Ensembl"/>
        </authorList>
    </citation>
    <scope>IDENTIFICATION</scope>
</reference>
<feature type="domain" description="C-type lectin" evidence="2">
    <location>
        <begin position="83"/>
        <end position="179"/>
    </location>
</feature>
<protein>
    <recommendedName>
        <fullName evidence="2">C-type lectin domain-containing protein</fullName>
    </recommendedName>
</protein>
<dbReference type="InterPro" id="IPR016186">
    <property type="entry name" value="C-type_lectin-like/link_sf"/>
</dbReference>
<proteinExistence type="predicted"/>
<evidence type="ECO:0000259" key="2">
    <source>
        <dbReference type="PROSITE" id="PS50041"/>
    </source>
</evidence>
<name>A0A8C2BK53_CYPCA</name>
<dbReference type="PANTHER" id="PTHR22802">
    <property type="entry name" value="C-TYPE LECTIN SUPERFAMILY MEMBER"/>
    <property type="match status" value="1"/>
</dbReference>